<dbReference type="PIRSF" id="PIRSF006157">
    <property type="entry name" value="Doxgns_DODA"/>
    <property type="match status" value="1"/>
</dbReference>
<comment type="similarity">
    <text evidence="2">Belongs to the DODA-type extradiol aromatic ring-opening dioxygenase family.</text>
</comment>
<dbReference type="SUPFAM" id="SSF53213">
    <property type="entry name" value="LigB-like"/>
    <property type="match status" value="1"/>
</dbReference>
<dbReference type="PANTHER" id="PTHR30096:SF0">
    <property type="entry name" value="4,5-DOPA DIOXYGENASE EXTRADIOL-LIKE PROTEIN"/>
    <property type="match status" value="1"/>
</dbReference>
<protein>
    <submittedName>
        <fullName evidence="7">Dioxygenase</fullName>
    </submittedName>
</protein>
<keyword evidence="8" id="KW-1185">Reference proteome</keyword>
<evidence type="ECO:0000256" key="3">
    <source>
        <dbReference type="ARBA" id="ARBA00022723"/>
    </source>
</evidence>
<reference evidence="7 8" key="1">
    <citation type="submission" date="2016-02" db="EMBL/GenBank/DDBJ databases">
        <title>Anaerosporomusa subterraneum gen. nov., sp. nov., a spore-forming obligate anaerobe isolated from saprolite.</title>
        <authorList>
            <person name="Choi J.K."/>
            <person name="Shah M."/>
            <person name="Yee N."/>
        </authorList>
    </citation>
    <scope>NUCLEOTIDE SEQUENCE [LARGE SCALE GENOMIC DNA]</scope>
    <source>
        <strain evidence="7 8">RU4</strain>
    </source>
</reference>
<evidence type="ECO:0000313" key="7">
    <source>
        <dbReference type="EMBL" id="KYZ78035.1"/>
    </source>
</evidence>
<evidence type="ECO:0000313" key="8">
    <source>
        <dbReference type="Proteomes" id="UP000076268"/>
    </source>
</evidence>
<dbReference type="GO" id="GO:0008198">
    <property type="term" value="F:ferrous iron binding"/>
    <property type="evidence" value="ECO:0007669"/>
    <property type="project" value="InterPro"/>
</dbReference>
<dbReference type="Gene3D" id="3.40.830.10">
    <property type="entry name" value="LigB-like"/>
    <property type="match status" value="1"/>
</dbReference>
<dbReference type="NCBIfam" id="NF007914">
    <property type="entry name" value="PRK10628.1"/>
    <property type="match status" value="1"/>
</dbReference>
<proteinExistence type="inferred from homology"/>
<sequence length="259" mass="29174">MVKMPVLFVGHGSPMNIISDNTYTRSLTALGETMVRPKAVLVVSAHWQTRKTFVSSAKTPPTIYDFYGFPPELYREKYPCPGAPEQAESVQKVAPGEIYADPGRGIDHAGWAVLKFMYPDADIPVMQMSLDVMKSPREHYELGKKLAALRHEGILIIGSGNMVHNLSRVNFEHLYGETYPWAVEFDRVLTELIEAGDHDSLIAYDRLPNTKLAIPTNEHYLPMLYTLALKEKTDTLEFICTDMQNGSISMRSFMITEAK</sequence>
<dbReference type="PANTHER" id="PTHR30096">
    <property type="entry name" value="4,5-DOPA DIOXYGENASE EXTRADIOL-LIKE PROTEIN"/>
    <property type="match status" value="1"/>
</dbReference>
<dbReference type="STRING" id="1794912.AXX12_00370"/>
<dbReference type="InterPro" id="IPR014436">
    <property type="entry name" value="Extradiol_dOase_DODA"/>
</dbReference>
<keyword evidence="7" id="KW-0223">Dioxygenase</keyword>
<comment type="caution">
    <text evidence="7">The sequence shown here is derived from an EMBL/GenBank/DDBJ whole genome shotgun (WGS) entry which is preliminary data.</text>
</comment>
<evidence type="ECO:0000256" key="2">
    <source>
        <dbReference type="ARBA" id="ARBA00007581"/>
    </source>
</evidence>
<dbReference type="Proteomes" id="UP000076268">
    <property type="component" value="Unassembled WGS sequence"/>
</dbReference>
<keyword evidence="5" id="KW-0560">Oxidoreductase</keyword>
<dbReference type="CDD" id="cd07363">
    <property type="entry name" value="45_DOPA_Dioxygenase"/>
    <property type="match status" value="1"/>
</dbReference>
<dbReference type="Pfam" id="PF02900">
    <property type="entry name" value="LigB"/>
    <property type="match status" value="1"/>
</dbReference>
<evidence type="ECO:0000259" key="6">
    <source>
        <dbReference type="Pfam" id="PF02900"/>
    </source>
</evidence>
<accession>A0A154BVY6</accession>
<evidence type="ECO:0000256" key="4">
    <source>
        <dbReference type="ARBA" id="ARBA00022833"/>
    </source>
</evidence>
<name>A0A154BVY6_ANASB</name>
<organism evidence="7 8">
    <name type="scientific">Anaerosporomusa subterranea</name>
    <dbReference type="NCBI Taxonomy" id="1794912"/>
    <lineage>
        <taxon>Bacteria</taxon>
        <taxon>Bacillati</taxon>
        <taxon>Bacillota</taxon>
        <taxon>Negativicutes</taxon>
        <taxon>Acetonemataceae</taxon>
        <taxon>Anaerosporomusa</taxon>
    </lineage>
</organism>
<dbReference type="AlphaFoldDB" id="A0A154BVY6"/>
<keyword evidence="3" id="KW-0479">Metal-binding</keyword>
<gene>
    <name evidence="7" type="ORF">AXX12_00370</name>
</gene>
<dbReference type="OrthoDB" id="9790889at2"/>
<evidence type="ECO:0000256" key="5">
    <source>
        <dbReference type="ARBA" id="ARBA00023002"/>
    </source>
</evidence>
<comment type="cofactor">
    <cofactor evidence="1">
        <name>Zn(2+)</name>
        <dbReference type="ChEBI" id="CHEBI:29105"/>
    </cofactor>
</comment>
<dbReference type="GO" id="GO:0016702">
    <property type="term" value="F:oxidoreductase activity, acting on single donors with incorporation of molecular oxygen, incorporation of two atoms of oxygen"/>
    <property type="evidence" value="ECO:0007669"/>
    <property type="project" value="UniProtKB-ARBA"/>
</dbReference>
<keyword evidence="4" id="KW-0862">Zinc</keyword>
<evidence type="ECO:0000256" key="1">
    <source>
        <dbReference type="ARBA" id="ARBA00001947"/>
    </source>
</evidence>
<feature type="domain" description="Extradiol ring-cleavage dioxygenase class III enzyme subunit B" evidence="6">
    <location>
        <begin position="32"/>
        <end position="229"/>
    </location>
</feature>
<dbReference type="GO" id="GO:0008270">
    <property type="term" value="F:zinc ion binding"/>
    <property type="evidence" value="ECO:0007669"/>
    <property type="project" value="InterPro"/>
</dbReference>
<dbReference type="EMBL" id="LSGP01000001">
    <property type="protein sequence ID" value="KYZ78035.1"/>
    <property type="molecule type" value="Genomic_DNA"/>
</dbReference>
<dbReference type="InterPro" id="IPR004183">
    <property type="entry name" value="Xdiol_dOase_suB"/>
</dbReference>